<dbReference type="Proteomes" id="UP000247602">
    <property type="component" value="Unassembled WGS sequence"/>
</dbReference>
<organism evidence="1 2">
    <name type="scientific">Modestobacter versicolor</name>
    <dbReference type="NCBI Taxonomy" id="429133"/>
    <lineage>
        <taxon>Bacteria</taxon>
        <taxon>Bacillati</taxon>
        <taxon>Actinomycetota</taxon>
        <taxon>Actinomycetes</taxon>
        <taxon>Geodermatophilales</taxon>
        <taxon>Geodermatophilaceae</taxon>
        <taxon>Modestobacter</taxon>
    </lineage>
</organism>
<feature type="non-terminal residue" evidence="1">
    <location>
        <position position="1"/>
    </location>
</feature>
<evidence type="ECO:0000313" key="2">
    <source>
        <dbReference type="Proteomes" id="UP000247602"/>
    </source>
</evidence>
<reference evidence="1 2" key="1">
    <citation type="submission" date="2018-06" db="EMBL/GenBank/DDBJ databases">
        <title>Draft genome sequence of Modestobacter versicolor CP153-2.</title>
        <authorList>
            <person name="Gundlapally S.R."/>
        </authorList>
    </citation>
    <scope>NUCLEOTIDE SEQUENCE [LARGE SCALE GENOMIC DNA]</scope>
    <source>
        <strain evidence="1 2">CP153-2</strain>
    </source>
</reference>
<accession>A0A323V883</accession>
<gene>
    <name evidence="1" type="ORF">DMO24_12895</name>
</gene>
<protein>
    <submittedName>
        <fullName evidence="1">Cupin</fullName>
    </submittedName>
</protein>
<evidence type="ECO:0000313" key="1">
    <source>
        <dbReference type="EMBL" id="PZA20924.1"/>
    </source>
</evidence>
<sequence>ELKVGDLPGLDAADQLTLARRLVTESIAVVPDARAGSTGHDGGRGDTGGA</sequence>
<name>A0A323V883_9ACTN</name>
<dbReference type="AlphaFoldDB" id="A0A323V883"/>
<keyword evidence="2" id="KW-1185">Reference proteome</keyword>
<comment type="caution">
    <text evidence="1">The sequence shown here is derived from an EMBL/GenBank/DDBJ whole genome shotgun (WGS) entry which is preliminary data.</text>
</comment>
<proteinExistence type="predicted"/>
<dbReference type="EMBL" id="QKNV01000130">
    <property type="protein sequence ID" value="PZA20924.1"/>
    <property type="molecule type" value="Genomic_DNA"/>
</dbReference>